<protein>
    <submittedName>
        <fullName evidence="14">Uncharacterized protein</fullName>
    </submittedName>
</protein>
<dbReference type="Pfam" id="PF00976">
    <property type="entry name" value="ACTH_domain"/>
    <property type="match status" value="3"/>
</dbReference>
<evidence type="ECO:0000256" key="5">
    <source>
        <dbReference type="ARBA" id="ARBA00022525"/>
    </source>
</evidence>
<dbReference type="GO" id="GO:0007218">
    <property type="term" value="P:neuropeptide signaling pathway"/>
    <property type="evidence" value="ECO:0007669"/>
    <property type="project" value="UniProtKB-KW"/>
</dbReference>
<feature type="domain" description="Pro-opiomelanocortin/corticotropin ACTH central region" evidence="11">
    <location>
        <begin position="75"/>
        <end position="113"/>
    </location>
</feature>
<dbReference type="Pfam" id="PF08035">
    <property type="entry name" value="Op_neuropeptide"/>
    <property type="match status" value="1"/>
</dbReference>
<dbReference type="InterPro" id="IPR013531">
    <property type="entry name" value="Mcrtin_ACTH_cent"/>
</dbReference>
<evidence type="ECO:0000313" key="15">
    <source>
        <dbReference type="Proteomes" id="UP000287033"/>
    </source>
</evidence>
<keyword evidence="6" id="KW-0165">Cleavage on pair of basic residues</keyword>
<dbReference type="InterPro" id="IPR001941">
    <property type="entry name" value="PMOC"/>
</dbReference>
<keyword evidence="5" id="KW-0964">Secreted</keyword>
<dbReference type="SMART" id="SM01365">
    <property type="entry name" value="Op_neuropeptide"/>
    <property type="match status" value="1"/>
</dbReference>
<evidence type="ECO:0000259" key="13">
    <source>
        <dbReference type="SMART" id="SM01365"/>
    </source>
</evidence>
<feature type="domain" description="Pro-opiomelanocortin/corticotropin ACTH central region" evidence="11">
    <location>
        <begin position="140"/>
        <end position="178"/>
    </location>
</feature>
<feature type="domain" description="Pro-opiomelanocortin N-terminal" evidence="12">
    <location>
        <begin position="26"/>
        <end position="70"/>
    </location>
</feature>
<evidence type="ECO:0000256" key="10">
    <source>
        <dbReference type="SAM" id="SignalP"/>
    </source>
</evidence>
<dbReference type="PANTHER" id="PTHR11416">
    <property type="entry name" value="PRO-OPIOMELANOCORTIN"/>
    <property type="match status" value="1"/>
</dbReference>
<keyword evidence="7" id="KW-0372">Hormone</keyword>
<evidence type="ECO:0000256" key="6">
    <source>
        <dbReference type="ARBA" id="ARBA00022685"/>
    </source>
</evidence>
<comment type="subcellular location">
    <subcellularLocation>
        <location evidence="3">Secreted</location>
    </subcellularLocation>
</comment>
<evidence type="ECO:0000256" key="7">
    <source>
        <dbReference type="ARBA" id="ARBA00022702"/>
    </source>
</evidence>
<evidence type="ECO:0000256" key="8">
    <source>
        <dbReference type="ARBA" id="ARBA00022729"/>
    </source>
</evidence>
<evidence type="ECO:0000256" key="1">
    <source>
        <dbReference type="ARBA" id="ARBA00002965"/>
    </source>
</evidence>
<feature type="domain" description="Pro-opiomelanocortin/corticotropin ACTH central region" evidence="11">
    <location>
        <begin position="211"/>
        <end position="257"/>
    </location>
</feature>
<dbReference type="OrthoDB" id="8962839at2759"/>
<keyword evidence="15" id="KW-1185">Reference proteome</keyword>
<comment type="caution">
    <text evidence="14">The sequence shown here is derived from an EMBL/GenBank/DDBJ whole genome shotgun (WGS) entry which is preliminary data.</text>
</comment>
<dbReference type="Proteomes" id="UP000287033">
    <property type="component" value="Unassembled WGS sequence"/>
</dbReference>
<evidence type="ECO:0000256" key="2">
    <source>
        <dbReference type="ARBA" id="ARBA00003192"/>
    </source>
</evidence>
<proteinExistence type="inferred from homology"/>
<dbReference type="Pfam" id="PF08384">
    <property type="entry name" value="NPP"/>
    <property type="match status" value="1"/>
</dbReference>
<dbReference type="GO" id="GO:0005179">
    <property type="term" value="F:hormone activity"/>
    <property type="evidence" value="ECO:0007669"/>
    <property type="project" value="UniProtKB-KW"/>
</dbReference>
<dbReference type="AlphaFoldDB" id="A0A401RHQ7"/>
<dbReference type="GO" id="GO:0005576">
    <property type="term" value="C:extracellular region"/>
    <property type="evidence" value="ECO:0007669"/>
    <property type="project" value="UniProtKB-SubCell"/>
</dbReference>
<dbReference type="SMART" id="SM01363">
    <property type="entry name" value="ACTH_domain"/>
    <property type="match status" value="3"/>
</dbReference>
<dbReference type="EMBL" id="BEZZ01001336">
    <property type="protein sequence ID" value="GCC17664.1"/>
    <property type="molecule type" value="Genomic_DNA"/>
</dbReference>
<evidence type="ECO:0000256" key="4">
    <source>
        <dbReference type="ARBA" id="ARBA00005832"/>
    </source>
</evidence>
<evidence type="ECO:0000259" key="11">
    <source>
        <dbReference type="SMART" id="SM01363"/>
    </source>
</evidence>
<evidence type="ECO:0000313" key="14">
    <source>
        <dbReference type="EMBL" id="GCC17664.1"/>
    </source>
</evidence>
<evidence type="ECO:0000256" key="9">
    <source>
        <dbReference type="ARBA" id="ARBA00023205"/>
    </source>
</evidence>
<accession>A0A401RHQ7</accession>
<dbReference type="InterPro" id="IPR013593">
    <property type="entry name" value="Melanocortin_N"/>
</dbReference>
<feature type="signal peptide" evidence="10">
    <location>
        <begin position="1"/>
        <end position="22"/>
    </location>
</feature>
<comment type="function">
    <text evidence="1">Stimulates the adrenal glands to release cortisol.</text>
</comment>
<sequence length="316" mass="37207">MQQSTWRSILVMFSMLWTLTSGQLGDCWDQSKCKKLFSTPKVMECIEACKVDKTLESPIYPGNGHLQPIEESIRNYVMGHFRWNKFGKKRGNNTEISDNKREDEPVLVFPNNLPAIESQTSQIEGEEMEIPFPREDNKRSYSMEHFRWGKPMGRKKRPIKVYPNSFDDDSLENMSPELKREASVDFDYPVKPTEVGEEEMLEDLKKKEKKNYKMNHFRWGRGPQSLGPDGVHLQPLQFLNPEDGRQENMDNGFPEQEAKKDEEDYNFGHFRWSVPLKDKRYGGFMKSWDERDQKPLLTLFRNVIVKDDHEKKAENQ</sequence>
<dbReference type="SMART" id="SM01364">
    <property type="entry name" value="NPP"/>
    <property type="match status" value="1"/>
</dbReference>
<organism evidence="14 15">
    <name type="scientific">Chiloscyllium punctatum</name>
    <name type="common">Brownbanded bambooshark</name>
    <name type="synonym">Hemiscyllium punctatum</name>
    <dbReference type="NCBI Taxonomy" id="137246"/>
    <lineage>
        <taxon>Eukaryota</taxon>
        <taxon>Metazoa</taxon>
        <taxon>Chordata</taxon>
        <taxon>Craniata</taxon>
        <taxon>Vertebrata</taxon>
        <taxon>Chondrichthyes</taxon>
        <taxon>Elasmobranchii</taxon>
        <taxon>Galeomorphii</taxon>
        <taxon>Galeoidea</taxon>
        <taxon>Orectolobiformes</taxon>
        <taxon>Hemiscylliidae</taxon>
        <taxon>Chiloscyllium</taxon>
    </lineage>
</organism>
<gene>
    <name evidence="14" type="ORF">chiPu_2000039</name>
</gene>
<comment type="function">
    <text evidence="2">Endogenous opiate.</text>
</comment>
<comment type="similarity">
    <text evidence="4">Belongs to the POMC family.</text>
</comment>
<name>A0A401RHQ7_CHIPU</name>
<dbReference type="PANTHER" id="PTHR11416:SF7">
    <property type="entry name" value="PRO-OPIOMELANOCORTIN"/>
    <property type="match status" value="1"/>
</dbReference>
<feature type="chain" id="PRO_5018991020" evidence="10">
    <location>
        <begin position="23"/>
        <end position="316"/>
    </location>
</feature>
<keyword evidence="9" id="KW-0257">Endorphin</keyword>
<dbReference type="STRING" id="137246.A0A401RHQ7"/>
<reference evidence="14 15" key="1">
    <citation type="journal article" date="2018" name="Nat. Ecol. Evol.">
        <title>Shark genomes provide insights into elasmobranch evolution and the origin of vertebrates.</title>
        <authorList>
            <person name="Hara Y"/>
            <person name="Yamaguchi K"/>
            <person name="Onimaru K"/>
            <person name="Kadota M"/>
            <person name="Koyanagi M"/>
            <person name="Keeley SD"/>
            <person name="Tatsumi K"/>
            <person name="Tanaka K"/>
            <person name="Motone F"/>
            <person name="Kageyama Y"/>
            <person name="Nozu R"/>
            <person name="Adachi N"/>
            <person name="Nishimura O"/>
            <person name="Nakagawa R"/>
            <person name="Tanegashima C"/>
            <person name="Kiyatake I"/>
            <person name="Matsumoto R"/>
            <person name="Murakumo K"/>
            <person name="Nishida K"/>
            <person name="Terakita A"/>
            <person name="Kuratani S"/>
            <person name="Sato K"/>
            <person name="Hyodo S Kuraku.S."/>
        </authorList>
    </citation>
    <scope>NUCLEOTIDE SEQUENCE [LARGE SCALE GENOMIC DNA]</scope>
</reference>
<dbReference type="InterPro" id="IPR050878">
    <property type="entry name" value="POMC-derived_peptides"/>
</dbReference>
<dbReference type="OMA" id="NIRKYVM"/>
<dbReference type="InterPro" id="IPR013532">
    <property type="entry name" value="Opioid_neuropept"/>
</dbReference>
<keyword evidence="8 10" id="KW-0732">Signal</keyword>
<dbReference type="PRINTS" id="PR00383">
    <property type="entry name" value="MELANOCORTIN"/>
</dbReference>
<feature type="domain" description="Opiodes neuropeptide" evidence="13">
    <location>
        <begin position="281"/>
        <end position="311"/>
    </location>
</feature>
<evidence type="ECO:0000256" key="3">
    <source>
        <dbReference type="ARBA" id="ARBA00004613"/>
    </source>
</evidence>
<evidence type="ECO:0000259" key="12">
    <source>
        <dbReference type="SMART" id="SM01364"/>
    </source>
</evidence>